<proteinExistence type="predicted"/>
<dbReference type="KEGG" id="pcot:PCOAH_00052270"/>
<evidence type="ECO:0000313" key="3">
    <source>
        <dbReference type="EMBL" id="ANQ10984.1"/>
    </source>
</evidence>
<dbReference type="InterPro" id="IPR008780">
    <property type="entry name" value="Plasmodium_Vir"/>
</dbReference>
<feature type="compositionally biased region" description="Low complexity" evidence="1">
    <location>
        <begin position="537"/>
        <end position="553"/>
    </location>
</feature>
<accession>A0A1B1E7G8</accession>
<dbReference type="RefSeq" id="XP_019917679.1">
    <property type="nucleotide sequence ID" value="XM_020062007.1"/>
</dbReference>
<gene>
    <name evidence="3" type="ORF">PCOAH_00052270</name>
</gene>
<keyword evidence="2" id="KW-1133">Transmembrane helix</keyword>
<dbReference type="VEuPathDB" id="PlasmoDB:PCOAH_00052270"/>
<dbReference type="EMBL" id="CP016252">
    <property type="protein sequence ID" value="ANQ10984.1"/>
    <property type="molecule type" value="Genomic_DNA"/>
</dbReference>
<dbReference type="AlphaFoldDB" id="A0A1B1E7G8"/>
<evidence type="ECO:0000256" key="2">
    <source>
        <dbReference type="SAM" id="Phobius"/>
    </source>
</evidence>
<evidence type="ECO:0000256" key="1">
    <source>
        <dbReference type="SAM" id="MobiDB-lite"/>
    </source>
</evidence>
<keyword evidence="2" id="KW-0812">Transmembrane</keyword>
<protein>
    <submittedName>
        <fullName evidence="3">KIR protein</fullName>
    </submittedName>
</protein>
<dbReference type="Pfam" id="PF05795">
    <property type="entry name" value="Plasmodium_Vir"/>
    <property type="match status" value="2"/>
</dbReference>
<keyword evidence="4" id="KW-1185">Reference proteome</keyword>
<feature type="region of interest" description="Disordered" evidence="1">
    <location>
        <begin position="452"/>
        <end position="475"/>
    </location>
</feature>
<feature type="region of interest" description="Disordered" evidence="1">
    <location>
        <begin position="530"/>
        <end position="553"/>
    </location>
</feature>
<dbReference type="Proteomes" id="UP000092716">
    <property type="component" value="Chromosome 14"/>
</dbReference>
<sequence length="553" mass="63095">MAPGQEVGELPSEKIYKEFDENANSVHCQSGARIRNTLNTYDGIIKNYKDAIIKACCYALTMQEGQEEYNRRCDIVYYYLGNIMKGGQFGASSFTNAISVVHTVLQELQPKWKCINIYHGISEDFFTERKKIFDYDYNYGTLTKQQGNSKYSCSHEYRRCQKDAEDAYDKLGRICDSDSKQYCSEFKIPDKERVKKELAKLPCEDVSGAEAGTVGTTERLLTGKHLKQLLSVEKYDMLNEKAESYGNTECWNELESKLKDYIKNNEDVVKRIVRAFCYIYEMNDHIRKNGGWCDYFYYWVGEMMPKELADFQFASSMNIFYNQINYKEKENKCKLLYTSTSREVFGALKTIFDYSKDQRNLKAQLEGGGKKCNKAYYSHLMDIEKAYDVLHEKCERSKMQEWYNAYTKTYGGYKSKEVLGLKCELEEQPQQETPPAEGTSGATTGVVAAATVEGKGGSDGGGSHRKEGEEADNPGIVPGAVSGGLAAIALPTLAYFFYKYKSHLFFFKGNNSSGNGRSRSKRSLRREFNEFEDDSTTEYSSEYSLPYTSSSSR</sequence>
<name>A0A1B1E7G8_9APIC</name>
<evidence type="ECO:0000313" key="4">
    <source>
        <dbReference type="Proteomes" id="UP000092716"/>
    </source>
</evidence>
<reference evidence="4" key="1">
    <citation type="submission" date="2016-06" db="EMBL/GenBank/DDBJ databases">
        <title>First high quality genome sequence of Plasmodium coatneyi using continuous long reads from single molecule, real-time sequencing.</title>
        <authorList>
            <person name="Chien J.-T."/>
            <person name="Pakala S.B."/>
            <person name="Geraldo J.A."/>
            <person name="Lapp S.A."/>
            <person name="Barnwell J.W."/>
            <person name="Kissinger J.C."/>
            <person name="Galinski M.R."/>
            <person name="Humphrey J.C."/>
        </authorList>
    </citation>
    <scope>NUCLEOTIDE SEQUENCE [LARGE SCALE GENOMIC DNA]</scope>
    <source>
        <strain evidence="4">Hackeri</strain>
    </source>
</reference>
<organism evidence="3 4">
    <name type="scientific">Plasmodium coatneyi</name>
    <dbReference type="NCBI Taxonomy" id="208452"/>
    <lineage>
        <taxon>Eukaryota</taxon>
        <taxon>Sar</taxon>
        <taxon>Alveolata</taxon>
        <taxon>Apicomplexa</taxon>
        <taxon>Aconoidasida</taxon>
        <taxon>Haemosporida</taxon>
        <taxon>Plasmodiidae</taxon>
        <taxon>Plasmodium</taxon>
    </lineage>
</organism>
<keyword evidence="2" id="KW-0472">Membrane</keyword>
<dbReference type="OrthoDB" id="383226at2759"/>
<dbReference type="GeneID" id="30911961"/>
<feature type="transmembrane region" description="Helical" evidence="2">
    <location>
        <begin position="476"/>
        <end position="498"/>
    </location>
</feature>